<protein>
    <submittedName>
        <fullName evidence="2">BcpO-related WXXGXW repeat protein</fullName>
    </submittedName>
</protein>
<dbReference type="RefSeq" id="WP_166587988.1">
    <property type="nucleotide sequence ID" value="NZ_WWEO01000045.1"/>
</dbReference>
<gene>
    <name evidence="2" type="ORF">GSY63_21820</name>
</gene>
<evidence type="ECO:0000256" key="1">
    <source>
        <dbReference type="SAM" id="SignalP"/>
    </source>
</evidence>
<dbReference type="PROSITE" id="PS51257">
    <property type="entry name" value="PROKAR_LIPOPROTEIN"/>
    <property type="match status" value="1"/>
</dbReference>
<sequence length="97" mass="11204">MKTAIKLILAAGIAGTLFSSCGSSSYYVTERPVEPVYVRPAPPYANAYWVPAEWAWRGNTYVYVNGYYTHPRQGHVYRQGYWRQSNRGQVWVHGSWR</sequence>
<comment type="caution">
    <text evidence="2">The sequence shown here is derived from an EMBL/GenBank/DDBJ whole genome shotgun (WGS) entry which is preliminary data.</text>
</comment>
<organism evidence="2 3">
    <name type="scientific">Mucilaginibacter agri</name>
    <dbReference type="NCBI Taxonomy" id="2695265"/>
    <lineage>
        <taxon>Bacteria</taxon>
        <taxon>Pseudomonadati</taxon>
        <taxon>Bacteroidota</taxon>
        <taxon>Sphingobacteriia</taxon>
        <taxon>Sphingobacteriales</taxon>
        <taxon>Sphingobacteriaceae</taxon>
        <taxon>Mucilaginibacter</taxon>
    </lineage>
</organism>
<feature type="chain" id="PRO_5038029489" evidence="1">
    <location>
        <begin position="20"/>
        <end position="97"/>
    </location>
</feature>
<accession>A0A965ZLW1</accession>
<keyword evidence="1" id="KW-0732">Signal</keyword>
<reference evidence="2" key="2">
    <citation type="submission" date="2020-10" db="EMBL/GenBank/DDBJ databases">
        <title>Mucilaginibacter sp. nov., isolated from soil.</title>
        <authorList>
            <person name="Jeon C.O."/>
        </authorList>
    </citation>
    <scope>NUCLEOTIDE SEQUENCE</scope>
    <source>
        <strain evidence="2">R11</strain>
    </source>
</reference>
<evidence type="ECO:0000313" key="3">
    <source>
        <dbReference type="Proteomes" id="UP000638732"/>
    </source>
</evidence>
<evidence type="ECO:0000313" key="2">
    <source>
        <dbReference type="EMBL" id="NCD72017.1"/>
    </source>
</evidence>
<dbReference type="InterPro" id="IPR024447">
    <property type="entry name" value="YXWGXW_rpt"/>
</dbReference>
<keyword evidence="3" id="KW-1185">Reference proteome</keyword>
<name>A0A965ZLW1_9SPHI</name>
<feature type="signal peptide" evidence="1">
    <location>
        <begin position="1"/>
        <end position="19"/>
    </location>
</feature>
<dbReference type="EMBL" id="WWEO01000045">
    <property type="protein sequence ID" value="NCD72017.1"/>
    <property type="molecule type" value="Genomic_DNA"/>
</dbReference>
<proteinExistence type="predicted"/>
<dbReference type="Proteomes" id="UP000638732">
    <property type="component" value="Unassembled WGS sequence"/>
</dbReference>
<dbReference type="Pfam" id="PF12779">
    <property type="entry name" value="WXXGXW"/>
    <property type="match status" value="1"/>
</dbReference>
<reference evidence="2" key="1">
    <citation type="submission" date="2020-01" db="EMBL/GenBank/DDBJ databases">
        <authorList>
            <person name="Seo Y.L."/>
        </authorList>
    </citation>
    <scope>NUCLEOTIDE SEQUENCE</scope>
    <source>
        <strain evidence="2">R11</strain>
    </source>
</reference>
<dbReference type="AlphaFoldDB" id="A0A965ZLW1"/>